<feature type="compositionally biased region" description="Basic and acidic residues" evidence="1">
    <location>
        <begin position="61"/>
        <end position="78"/>
    </location>
</feature>
<sequence length="128" mass="14271">EARRGNMLFHAAAAAAAAAADDKTQESIRESAEDADLNGGSEQWRRGRHQAAAVCLTGKASEQRQRRETQTASKRDDQADQFQDLHCTELLRKHSCNVISSLWELVFPAWSHCRHHIHQFGFSKGATS</sequence>
<organism evidence="2 3">
    <name type="scientific">Macrostomum lignano</name>
    <dbReference type="NCBI Taxonomy" id="282301"/>
    <lineage>
        <taxon>Eukaryota</taxon>
        <taxon>Metazoa</taxon>
        <taxon>Spiralia</taxon>
        <taxon>Lophotrochozoa</taxon>
        <taxon>Platyhelminthes</taxon>
        <taxon>Rhabditophora</taxon>
        <taxon>Macrostomorpha</taxon>
        <taxon>Macrostomida</taxon>
        <taxon>Macrostomidae</taxon>
        <taxon>Macrostomum</taxon>
    </lineage>
</organism>
<reference evidence="3" key="1">
    <citation type="submission" date="2016-11" db="UniProtKB">
        <authorList>
            <consortium name="WormBaseParasite"/>
        </authorList>
    </citation>
    <scope>IDENTIFICATION</scope>
</reference>
<evidence type="ECO:0000313" key="2">
    <source>
        <dbReference type="Proteomes" id="UP000095280"/>
    </source>
</evidence>
<feature type="region of interest" description="Disordered" evidence="1">
    <location>
        <begin position="18"/>
        <end position="79"/>
    </location>
</feature>
<feature type="compositionally biased region" description="Basic and acidic residues" evidence="1">
    <location>
        <begin position="20"/>
        <end position="32"/>
    </location>
</feature>
<dbReference type="WBParaSite" id="maker-unitig_43628-snap-gene-0.1-mRNA-1">
    <property type="protein sequence ID" value="maker-unitig_43628-snap-gene-0.1-mRNA-1"/>
    <property type="gene ID" value="maker-unitig_43628-snap-gene-0.1"/>
</dbReference>
<dbReference type="AlphaFoldDB" id="A0A1I8FRF5"/>
<keyword evidence="2" id="KW-1185">Reference proteome</keyword>
<name>A0A1I8FRF5_9PLAT</name>
<evidence type="ECO:0000313" key="3">
    <source>
        <dbReference type="WBParaSite" id="maker-unitig_43628-snap-gene-0.1-mRNA-1"/>
    </source>
</evidence>
<evidence type="ECO:0000256" key="1">
    <source>
        <dbReference type="SAM" id="MobiDB-lite"/>
    </source>
</evidence>
<proteinExistence type="predicted"/>
<protein>
    <submittedName>
        <fullName evidence="3">ANK_REP_REGION domain-containing protein</fullName>
    </submittedName>
</protein>
<dbReference type="Proteomes" id="UP000095280">
    <property type="component" value="Unplaced"/>
</dbReference>
<accession>A0A1I8FRF5</accession>